<name>A0AAD4BI73_BOLED</name>
<dbReference type="AlphaFoldDB" id="A0AAD4BI73"/>
<dbReference type="EMBL" id="WHUW01000048">
    <property type="protein sequence ID" value="KAF8431620.1"/>
    <property type="molecule type" value="Genomic_DNA"/>
</dbReference>
<sequence length="80" mass="9037">MSSQPLRCPAIPIPQSRYWTLHQAQSHLPQLSQFIRAIILVKGVHFYGFHSSIPLLSTEPRPYCNLAQSCTPNFVSTKVT</sequence>
<proteinExistence type="predicted"/>
<reference evidence="1" key="2">
    <citation type="journal article" date="2020" name="Nat. Commun.">
        <title>Large-scale genome sequencing of mycorrhizal fungi provides insights into the early evolution of symbiotic traits.</title>
        <authorList>
            <person name="Miyauchi S."/>
            <person name="Kiss E."/>
            <person name="Kuo A."/>
            <person name="Drula E."/>
            <person name="Kohler A."/>
            <person name="Sanchez-Garcia M."/>
            <person name="Morin E."/>
            <person name="Andreopoulos B."/>
            <person name="Barry K.W."/>
            <person name="Bonito G."/>
            <person name="Buee M."/>
            <person name="Carver A."/>
            <person name="Chen C."/>
            <person name="Cichocki N."/>
            <person name="Clum A."/>
            <person name="Culley D."/>
            <person name="Crous P.W."/>
            <person name="Fauchery L."/>
            <person name="Girlanda M."/>
            <person name="Hayes R.D."/>
            <person name="Keri Z."/>
            <person name="LaButti K."/>
            <person name="Lipzen A."/>
            <person name="Lombard V."/>
            <person name="Magnuson J."/>
            <person name="Maillard F."/>
            <person name="Murat C."/>
            <person name="Nolan M."/>
            <person name="Ohm R.A."/>
            <person name="Pangilinan J."/>
            <person name="Pereira M.F."/>
            <person name="Perotto S."/>
            <person name="Peter M."/>
            <person name="Pfister S."/>
            <person name="Riley R."/>
            <person name="Sitrit Y."/>
            <person name="Stielow J.B."/>
            <person name="Szollosi G."/>
            <person name="Zifcakova L."/>
            <person name="Stursova M."/>
            <person name="Spatafora J.W."/>
            <person name="Tedersoo L."/>
            <person name="Vaario L.M."/>
            <person name="Yamada A."/>
            <person name="Yan M."/>
            <person name="Wang P."/>
            <person name="Xu J."/>
            <person name="Bruns T."/>
            <person name="Baldrian P."/>
            <person name="Vilgalys R."/>
            <person name="Dunand C."/>
            <person name="Henrissat B."/>
            <person name="Grigoriev I.V."/>
            <person name="Hibbett D."/>
            <person name="Nagy L.G."/>
            <person name="Martin F.M."/>
        </authorList>
    </citation>
    <scope>NUCLEOTIDE SEQUENCE</scope>
    <source>
        <strain evidence="1">BED1</strain>
    </source>
</reference>
<protein>
    <submittedName>
        <fullName evidence="1">Uncharacterized protein</fullName>
    </submittedName>
</protein>
<organism evidence="1 2">
    <name type="scientific">Boletus edulis BED1</name>
    <dbReference type="NCBI Taxonomy" id="1328754"/>
    <lineage>
        <taxon>Eukaryota</taxon>
        <taxon>Fungi</taxon>
        <taxon>Dikarya</taxon>
        <taxon>Basidiomycota</taxon>
        <taxon>Agaricomycotina</taxon>
        <taxon>Agaricomycetes</taxon>
        <taxon>Agaricomycetidae</taxon>
        <taxon>Boletales</taxon>
        <taxon>Boletineae</taxon>
        <taxon>Boletaceae</taxon>
        <taxon>Boletoideae</taxon>
        <taxon>Boletus</taxon>
    </lineage>
</organism>
<gene>
    <name evidence="1" type="ORF">L210DRAFT_987126</name>
</gene>
<evidence type="ECO:0000313" key="1">
    <source>
        <dbReference type="EMBL" id="KAF8431620.1"/>
    </source>
</evidence>
<accession>A0AAD4BI73</accession>
<dbReference type="Proteomes" id="UP001194468">
    <property type="component" value="Unassembled WGS sequence"/>
</dbReference>
<reference evidence="1" key="1">
    <citation type="submission" date="2019-10" db="EMBL/GenBank/DDBJ databases">
        <authorList>
            <consortium name="DOE Joint Genome Institute"/>
            <person name="Kuo A."/>
            <person name="Miyauchi S."/>
            <person name="Kiss E."/>
            <person name="Drula E."/>
            <person name="Kohler A."/>
            <person name="Sanchez-Garcia M."/>
            <person name="Andreopoulos B."/>
            <person name="Barry K.W."/>
            <person name="Bonito G."/>
            <person name="Buee M."/>
            <person name="Carver A."/>
            <person name="Chen C."/>
            <person name="Cichocki N."/>
            <person name="Clum A."/>
            <person name="Culley D."/>
            <person name="Crous P.W."/>
            <person name="Fauchery L."/>
            <person name="Girlanda M."/>
            <person name="Hayes R."/>
            <person name="Keri Z."/>
            <person name="LaButti K."/>
            <person name="Lipzen A."/>
            <person name="Lombard V."/>
            <person name="Magnuson J."/>
            <person name="Maillard F."/>
            <person name="Morin E."/>
            <person name="Murat C."/>
            <person name="Nolan M."/>
            <person name="Ohm R."/>
            <person name="Pangilinan J."/>
            <person name="Pereira M."/>
            <person name="Perotto S."/>
            <person name="Peter M."/>
            <person name="Riley R."/>
            <person name="Sitrit Y."/>
            <person name="Stielow B."/>
            <person name="Szollosi G."/>
            <person name="Zifcakova L."/>
            <person name="Stursova M."/>
            <person name="Spatafora J.W."/>
            <person name="Tedersoo L."/>
            <person name="Vaario L.-M."/>
            <person name="Yamada A."/>
            <person name="Yan M."/>
            <person name="Wang P."/>
            <person name="Xu J."/>
            <person name="Bruns T."/>
            <person name="Baldrian P."/>
            <person name="Vilgalys R."/>
            <person name="Henrissat B."/>
            <person name="Grigoriev I.V."/>
            <person name="Hibbett D."/>
            <person name="Nagy L.G."/>
            <person name="Martin F.M."/>
        </authorList>
    </citation>
    <scope>NUCLEOTIDE SEQUENCE</scope>
    <source>
        <strain evidence="1">BED1</strain>
    </source>
</reference>
<keyword evidence="2" id="KW-1185">Reference proteome</keyword>
<evidence type="ECO:0000313" key="2">
    <source>
        <dbReference type="Proteomes" id="UP001194468"/>
    </source>
</evidence>
<comment type="caution">
    <text evidence="1">The sequence shown here is derived from an EMBL/GenBank/DDBJ whole genome shotgun (WGS) entry which is preliminary data.</text>
</comment>